<feature type="compositionally biased region" description="Gly residues" evidence="1">
    <location>
        <begin position="38"/>
        <end position="49"/>
    </location>
</feature>
<accession>A0A4D9D986</accession>
<evidence type="ECO:0000313" key="3">
    <source>
        <dbReference type="Proteomes" id="UP000355283"/>
    </source>
</evidence>
<keyword evidence="3" id="KW-1185">Reference proteome</keyword>
<sequence>MSKKVDEAGVEGGFAAVTEEIVKTALLVAGCAGGGIGGGAGSRTTGRGGSAEEAGVTETTSVEGGFGVVEEEAEVGIAMTTVDRCGEDVLVRRSEGVHARVLMTGHGPAEGGGSTTILNVRRPVGVCPNATHRRSGVERRVGAIIPP</sequence>
<organism evidence="2 3">
    <name type="scientific">Nannochloropsis salina CCMP1776</name>
    <dbReference type="NCBI Taxonomy" id="1027361"/>
    <lineage>
        <taxon>Eukaryota</taxon>
        <taxon>Sar</taxon>
        <taxon>Stramenopiles</taxon>
        <taxon>Ochrophyta</taxon>
        <taxon>Eustigmatophyceae</taxon>
        <taxon>Eustigmatales</taxon>
        <taxon>Monodopsidaceae</taxon>
        <taxon>Microchloropsis</taxon>
        <taxon>Microchloropsis salina</taxon>
    </lineage>
</organism>
<feature type="compositionally biased region" description="Low complexity" evidence="1">
    <location>
        <begin position="51"/>
        <end position="60"/>
    </location>
</feature>
<feature type="region of interest" description="Disordered" evidence="1">
    <location>
        <begin position="38"/>
        <end position="60"/>
    </location>
</feature>
<evidence type="ECO:0000313" key="2">
    <source>
        <dbReference type="EMBL" id="TFJ86563.1"/>
    </source>
</evidence>
<proteinExistence type="predicted"/>
<gene>
    <name evidence="2" type="ORF">NSK_002220</name>
</gene>
<reference evidence="2 3" key="1">
    <citation type="submission" date="2019-01" db="EMBL/GenBank/DDBJ databases">
        <title>Nuclear Genome Assembly of the Microalgal Biofuel strain Nannochloropsis salina CCMP1776.</title>
        <authorList>
            <person name="Hovde B."/>
        </authorList>
    </citation>
    <scope>NUCLEOTIDE SEQUENCE [LARGE SCALE GENOMIC DNA]</scope>
    <source>
        <strain evidence="2 3">CCMP1776</strain>
    </source>
</reference>
<name>A0A4D9D986_9STRA</name>
<dbReference type="EMBL" id="SDOX01000008">
    <property type="protein sequence ID" value="TFJ86563.1"/>
    <property type="molecule type" value="Genomic_DNA"/>
</dbReference>
<protein>
    <submittedName>
        <fullName evidence="2">Uncharacterized protein</fullName>
    </submittedName>
</protein>
<comment type="caution">
    <text evidence="2">The sequence shown here is derived from an EMBL/GenBank/DDBJ whole genome shotgun (WGS) entry which is preliminary data.</text>
</comment>
<dbReference type="AlphaFoldDB" id="A0A4D9D986"/>
<dbReference type="Proteomes" id="UP000355283">
    <property type="component" value="Unassembled WGS sequence"/>
</dbReference>
<evidence type="ECO:0000256" key="1">
    <source>
        <dbReference type="SAM" id="MobiDB-lite"/>
    </source>
</evidence>